<dbReference type="Gene3D" id="3.80.10.10">
    <property type="entry name" value="Ribonuclease Inhibitor"/>
    <property type="match status" value="1"/>
</dbReference>
<keyword evidence="6" id="KW-1035">Host cytoplasm</keyword>
<dbReference type="PANTHER" id="PTHR48051:SF1">
    <property type="entry name" value="RAS SUPPRESSOR PROTEIN 1"/>
    <property type="match status" value="1"/>
</dbReference>
<accession>A0A0J6LJZ9</accession>
<dbReference type="GO" id="GO:0016567">
    <property type="term" value="P:protein ubiquitination"/>
    <property type="evidence" value="ECO:0007669"/>
    <property type="project" value="InterPro"/>
</dbReference>
<dbReference type="EMBL" id="JYLF01000002">
    <property type="protein sequence ID" value="KMN14676.1"/>
    <property type="molecule type" value="Genomic_DNA"/>
</dbReference>
<feature type="domain" description="NEL" evidence="7">
    <location>
        <begin position="1869"/>
        <end position="2149"/>
    </location>
</feature>
<dbReference type="Pfam" id="PF14496">
    <property type="entry name" value="NEL"/>
    <property type="match status" value="1"/>
</dbReference>
<keyword evidence="5" id="KW-0843">Virulence</keyword>
<evidence type="ECO:0000256" key="2">
    <source>
        <dbReference type="ARBA" id="ARBA00012483"/>
    </source>
</evidence>
<protein>
    <recommendedName>
        <fullName evidence="2">RING-type E3 ubiquitin transferase</fullName>
        <ecNumber evidence="2">2.3.2.27</ecNumber>
    </recommendedName>
</protein>
<dbReference type="InterPro" id="IPR050216">
    <property type="entry name" value="LRR_domain-containing"/>
</dbReference>
<dbReference type="InterPro" id="IPR032675">
    <property type="entry name" value="LRR_dom_sf"/>
</dbReference>
<dbReference type="PANTHER" id="PTHR48051">
    <property type="match status" value="1"/>
</dbReference>
<reference evidence="8 9" key="1">
    <citation type="submission" date="2015-02" db="EMBL/GenBank/DDBJ databases">
        <title>Pseudomonas helleri sp. nov. and Pseudomonas weihenstephanensis sp. nov., isolated from raw cows milk.</title>
        <authorList>
            <person name="von Neubeck M."/>
            <person name="Huptas C."/>
            <person name="Wenning M."/>
            <person name="Scherer S."/>
        </authorList>
    </citation>
    <scope>NUCLEOTIDE SEQUENCE [LARGE SCALE GENOMIC DNA]</scope>
    <source>
        <strain evidence="8 9">DSM 29166</strain>
    </source>
</reference>
<dbReference type="Proteomes" id="UP000036325">
    <property type="component" value="Unassembled WGS sequence"/>
</dbReference>
<organism evidence="8 9">
    <name type="scientific">Pseudomonas weihenstephanensis</name>
    <dbReference type="NCBI Taxonomy" id="1608994"/>
    <lineage>
        <taxon>Bacteria</taxon>
        <taxon>Pseudomonadati</taxon>
        <taxon>Pseudomonadota</taxon>
        <taxon>Gammaproteobacteria</taxon>
        <taxon>Pseudomonadales</taxon>
        <taxon>Pseudomonadaceae</taxon>
        <taxon>Pseudomonas</taxon>
    </lineage>
</organism>
<comment type="catalytic activity">
    <reaction evidence="1">
        <text>S-ubiquitinyl-[E2 ubiquitin-conjugating enzyme]-L-cysteine + [acceptor protein]-L-lysine = [E2 ubiquitin-conjugating enzyme]-L-cysteine + N(6)-ubiquitinyl-[acceptor protein]-L-lysine.</text>
        <dbReference type="EC" id="2.3.2.27"/>
    </reaction>
</comment>
<dbReference type="SUPFAM" id="SSF52058">
    <property type="entry name" value="L domain-like"/>
    <property type="match status" value="1"/>
</dbReference>
<gene>
    <name evidence="8" type="ORF">TU86_05070</name>
</gene>
<dbReference type="Gene3D" id="1.20.58.360">
    <property type="entry name" value="Shigella T3SS effector IpaH defines"/>
    <property type="match status" value="1"/>
</dbReference>
<sequence length="2149" mass="240276">MTLSANEALPLFTSESEWVDGRVLDMLRQSITVQLASLTQAEQRRYRQLVRQHLTSLNNLEKEDQAIKEAFKTRGAGLIRARLLALTGKDLDPHKVYIHTRFLYIPERFSALATRLKRSSGAAEDESDVDVLPEPQPIRDEHAPVVHVLSMSLWQAACMNFGFLSYFASFRGGSLINASYINASKGTDFRHPQIPESIDSTSIISVRTFVDVARALNLGMKLREQLEVSMAEGASLQTLLRTYTKAHLQFCLMELYRTSARSRSARTDIQALSDVLVNPLGRLRVTPIVLTKKFKVAEYWLGHGFRPQSGMTISNRPAPEFEWEEHHITIPLYQIEYVGGQGLFSFFPGRPNGELRLHANQRQLIADFRAQLLKARADNMLDWFEAHLTAPFYEKLTEVIPDVIDATHFNFVGRLPSIKRGWIAFDELGFKPMSVRTSLEETLYTFTREQYLYRLTQMAVERSVKDWEDVVTMASTLLDEVSSLLLIPIPGATTGLSRAIKFLFLGATARNVFGALQQASQGNHAGLAQTLVDALDILITSVLHSKAGRLAHRRHLNVLQSMGQPRPYARSDGTTDLWMSDPARFAAVPQDVTHNMAPDEHGIYRHAGRDYVWIEKDGLKSVVEVVRNPQGTWQAIASAAPASYRPQVVWDSTQRRWSLKAYDLSALSDAQFLRMMTLDLTEQSASVALGISAVTRDQLQGMWAGGTAPPSLVDAVTRAQADRLLEHCSQSLKDDASALSVIERPVLALMTQLDYWPKDKRLRVFDHDGHLNEVYGQSWRAGDGSNTLDIKRLDDGELVLNSPSVLNAFGEDFFSAVIRELSLPTTKAQMLQLLSTQLITHKAALFNALTLNHGRLPPSGVASSLDLNFLPLESPRKVPELPVIRTLRDLHVGLSQARCAELIRSFPELVRYMAHLDESRTPRVASEIYHLPETLYNAIRQAIFTARVERMLDGIYYPRVFNPDVDQWSRLTSAALIKEWQGAELIIDMSAIDKGAAPYKYSNTGWVIIDHGRGKYSAYDTHTHAPIPAIEGPDSFFEALIAGYKPSPLHERRLSDHMLTVQGWRTAVFKRLIGQRTAQGFIDPKRPQVKSYALKDARVIADVQPDNQGQYTLDNASAIVIDAHCYEVQRPFNGVVTSIIDPDSFAKAPIRAYGNGAGAWRHQFEQPMEWDGQYLFRRLGYDASHFDSDQITAILHTSGTSEEMLRRVHVNHEKPPPLLVDTQQRFKLVRSLESLLSKAAGDVDGSFLNDITDAFEGAQQQGVMAALTFEQLQAFRQLLKPGDLFYDVLTQTPNKVVNAHVLYHYLTRSDGLITPALFDLIDQLSERQPDPGVALIKRVYPSLPGCIAADLVGSAKAFEVAQMKNQGHVPLRLAQEARWYGRELRINRAIEGFYLPALQNNDSVKLMMHWLAKLPTWPASVKINVHEDALGGTLISTLGADSAAVQITVLKTRQGWSASLVSDEAVSVRGPDLFSVLLAVLPNNERQALGDTDVGAAVLLKEQLTLKAAENRDVAFQALGMVFPKPWFSPPQRLAGGRIGYTLSGRGGATERWSGDLSLIRRYKNLYPASHQGEPARAIQRMRDRGLNMGVEFTRLEAEFAVLEQQLKEWVSQKVDFETWNLSASDHKAEIARALVRAWRKETPVLTNEDGAIVGYTLNLEGWRVATLPVLTANFGRIRQLTLNDTRVGAGMGQGVTENINQFLRCFPALSVLKMERCILSHFPEAIGQLDNLTELSLSHNAMRLDEANLNALALLIRLQRLNLQGCKLSTKFDAQNLTALRVLNLANTETTTWPLGALQLPHLTRLDLTDNHIHELPPAVLLGSEAINRTTFLQGNPLEPAALSELQAYQRRTGISFGLHHNASHPSLQPFDAGVWLNGLDPRVRTVRQQECQLLQTDPQAEAFFEWLGRLTTTADFTNAPQDLALRVQSLLHAAALDEGLRSALFELAAEPRQCCDSVSMLFSRLELHVHVSAALASDDPVQAELNLARLIRGEFRGHQLDRLASVEGRKRGGTDVVDELEIALYYRLQLADVLQLPAQPKHMRFNTLGTVDAHVIERARDAVLVLEGGELMINYMTLNQFWVGFLEKRYADQFKALNAAKAEIDFEAMGDTENERYTATVGNFESWKRERQVLLNALTHTALGKLT</sequence>
<feature type="active site" description="Glycyl thioester intermediate" evidence="6">
    <location>
        <position position="1956"/>
    </location>
</feature>
<evidence type="ECO:0000256" key="1">
    <source>
        <dbReference type="ARBA" id="ARBA00000900"/>
    </source>
</evidence>
<dbReference type="PROSITE" id="PS52053">
    <property type="entry name" value="NEL"/>
    <property type="match status" value="1"/>
</dbReference>
<dbReference type="STRING" id="1608994.TU86_05070"/>
<evidence type="ECO:0000259" key="7">
    <source>
        <dbReference type="PROSITE" id="PS52053"/>
    </source>
</evidence>
<dbReference type="GO" id="GO:0061630">
    <property type="term" value="F:ubiquitin protein ligase activity"/>
    <property type="evidence" value="ECO:0007669"/>
    <property type="project" value="UniProtKB-EC"/>
</dbReference>
<name>A0A0J6LJZ9_9PSED</name>
<evidence type="ECO:0000256" key="4">
    <source>
        <dbReference type="ARBA" id="ARBA00022737"/>
    </source>
</evidence>
<evidence type="ECO:0000256" key="6">
    <source>
        <dbReference type="PROSITE-ProRule" id="PRU01398"/>
    </source>
</evidence>
<dbReference type="EC" id="2.3.2.27" evidence="2"/>
<dbReference type="InterPro" id="IPR029487">
    <property type="entry name" value="NEL_dom"/>
</dbReference>
<evidence type="ECO:0000313" key="9">
    <source>
        <dbReference type="Proteomes" id="UP000036325"/>
    </source>
</evidence>
<keyword evidence="3" id="KW-0433">Leucine-rich repeat</keyword>
<evidence type="ECO:0000313" key="8">
    <source>
        <dbReference type="EMBL" id="KMN14676.1"/>
    </source>
</evidence>
<proteinExistence type="inferred from homology"/>
<comment type="similarity">
    <text evidence="6">Belongs to the LRR-containing bacterial E3 ligase family.</text>
</comment>
<evidence type="ECO:0000256" key="3">
    <source>
        <dbReference type="ARBA" id="ARBA00022614"/>
    </source>
</evidence>
<keyword evidence="6" id="KW-0808">Transferase</keyword>
<dbReference type="GO" id="GO:0005737">
    <property type="term" value="C:cytoplasm"/>
    <property type="evidence" value="ECO:0007669"/>
    <property type="project" value="TreeGrafter"/>
</dbReference>
<comment type="caution">
    <text evidence="8">The sequence shown here is derived from an EMBL/GenBank/DDBJ whole genome shotgun (WGS) entry which is preliminary data.</text>
</comment>
<dbReference type="InterPro" id="IPR001611">
    <property type="entry name" value="Leu-rich_rpt"/>
</dbReference>
<dbReference type="GO" id="GO:0005576">
    <property type="term" value="C:extracellular region"/>
    <property type="evidence" value="ECO:0007669"/>
    <property type="project" value="UniProtKB-UniRule"/>
</dbReference>
<dbReference type="InterPro" id="IPR003591">
    <property type="entry name" value="Leu-rich_rpt_typical-subtyp"/>
</dbReference>
<keyword evidence="4" id="KW-0677">Repeat</keyword>
<dbReference type="SMART" id="SM00369">
    <property type="entry name" value="LRR_TYP"/>
    <property type="match status" value="2"/>
</dbReference>
<evidence type="ECO:0000256" key="5">
    <source>
        <dbReference type="ARBA" id="ARBA00023026"/>
    </source>
</evidence>
<dbReference type="PATRIC" id="fig|1608994.3.peg.1606"/>
<comment type="PTM">
    <text evidence="6">Ubiquitinated in the presence of host E1 ubiquitin-activating enzyme, E2 ubiquitin-conjugating enzyme and ubiquitin.</text>
</comment>
<dbReference type="PROSITE" id="PS51450">
    <property type="entry name" value="LRR"/>
    <property type="match status" value="1"/>
</dbReference>
<keyword evidence="6" id="KW-0832">Ubl conjugation</keyword>
<keyword evidence="6" id="KW-0833">Ubl conjugation pathway</keyword>
<keyword evidence="6" id="KW-0964">Secreted</keyword>